<gene>
    <name evidence="1" type="ORF">PVNG_05012</name>
</gene>
<dbReference type="InterPro" id="IPR008780">
    <property type="entry name" value="Plasmodium_Vir"/>
</dbReference>
<dbReference type="EMBL" id="KQ235254">
    <property type="protein sequence ID" value="KNA01566.1"/>
    <property type="molecule type" value="Genomic_DNA"/>
</dbReference>
<sequence length="232" mass="28011">FFLPQINDIDKLTSKYWYSKFDRGLNACENVQFCRDIKKELQERYYILPSISNEIVKAVCYVYDRKKNHKNDFDKEYCSYLYYWLGDKIYNNIVNKSLFSQIIRMIYDELNYNNIESIPICNHVNSSIDPYYFNINKLLFDYSKDYENIRIDTASGNTTCDRVYKDYLAEYIRIYIDAYLTCKQGDHKKYDCDKFSSILNSELYNELSTFNCRERQNVVQTPERPTQPEYKE</sequence>
<evidence type="ECO:0008006" key="3">
    <source>
        <dbReference type="Google" id="ProtNLM"/>
    </source>
</evidence>
<evidence type="ECO:0000313" key="1">
    <source>
        <dbReference type="EMBL" id="KNA01566.1"/>
    </source>
</evidence>
<reference evidence="1 2" key="1">
    <citation type="submission" date="2011-09" db="EMBL/GenBank/DDBJ databases">
        <title>The Genome Sequence of Plasmodium vivax North Korean.</title>
        <authorList>
            <consortium name="The Broad Institute Genome Sequencing Platform"/>
            <consortium name="The Broad Institute Genome Sequencing Center for Infectious Disease"/>
            <person name="Neafsey D."/>
            <person name="Carlton J."/>
            <person name="Barnwell J."/>
            <person name="Collins W."/>
            <person name="Escalante A."/>
            <person name="Mullikin J."/>
            <person name="Saul A."/>
            <person name="Guigo R."/>
            <person name="Camara F."/>
            <person name="Young S.K."/>
            <person name="Zeng Q."/>
            <person name="Gargeya S."/>
            <person name="Fitzgerald M."/>
            <person name="Haas B."/>
            <person name="Abouelleil A."/>
            <person name="Alvarado L."/>
            <person name="Arachchi H.M."/>
            <person name="Berlin A."/>
            <person name="Brown A."/>
            <person name="Chapman S.B."/>
            <person name="Chen Z."/>
            <person name="Dunbar C."/>
            <person name="Freedman E."/>
            <person name="Gearin G."/>
            <person name="Gellesch M."/>
            <person name="Goldberg J."/>
            <person name="Griggs A."/>
            <person name="Gujja S."/>
            <person name="Heiman D."/>
            <person name="Howarth C."/>
            <person name="Larson L."/>
            <person name="Lui A."/>
            <person name="MacDonald P.J.P."/>
            <person name="Montmayeur A."/>
            <person name="Murphy C."/>
            <person name="Neiman D."/>
            <person name="Pearson M."/>
            <person name="Priest M."/>
            <person name="Roberts A."/>
            <person name="Saif S."/>
            <person name="Shea T."/>
            <person name="Shenoy N."/>
            <person name="Sisk P."/>
            <person name="Stolte C."/>
            <person name="Sykes S."/>
            <person name="Wortman J."/>
            <person name="Nusbaum C."/>
            <person name="Birren B."/>
        </authorList>
    </citation>
    <scope>NUCLEOTIDE SEQUENCE [LARGE SCALE GENOMIC DNA]</scope>
    <source>
        <strain evidence="1 2">North Korean</strain>
    </source>
</reference>
<dbReference type="Pfam" id="PF05795">
    <property type="entry name" value="Plasmodium_Vir"/>
    <property type="match status" value="1"/>
</dbReference>
<accession>A0A0J9TZZ3</accession>
<feature type="non-terminal residue" evidence="1">
    <location>
        <position position="232"/>
    </location>
</feature>
<feature type="non-terminal residue" evidence="1">
    <location>
        <position position="1"/>
    </location>
</feature>
<dbReference type="Proteomes" id="UP000053239">
    <property type="component" value="Unassembled WGS sequence"/>
</dbReference>
<evidence type="ECO:0000313" key="2">
    <source>
        <dbReference type="Proteomes" id="UP000053239"/>
    </source>
</evidence>
<organism evidence="1 2">
    <name type="scientific">Plasmodium vivax North Korean</name>
    <dbReference type="NCBI Taxonomy" id="1035514"/>
    <lineage>
        <taxon>Eukaryota</taxon>
        <taxon>Sar</taxon>
        <taxon>Alveolata</taxon>
        <taxon>Apicomplexa</taxon>
        <taxon>Aconoidasida</taxon>
        <taxon>Haemosporida</taxon>
        <taxon>Plasmodiidae</taxon>
        <taxon>Plasmodium</taxon>
        <taxon>Plasmodium (Plasmodium)</taxon>
    </lineage>
</organism>
<proteinExistence type="predicted"/>
<protein>
    <recommendedName>
        <fullName evidence="3">Variable surface protein</fullName>
    </recommendedName>
</protein>
<dbReference type="AlphaFoldDB" id="A0A0J9TZZ3"/>
<name>A0A0J9TZZ3_PLAVI</name>